<keyword evidence="3" id="KW-1185">Reference proteome</keyword>
<evidence type="ECO:0000256" key="1">
    <source>
        <dbReference type="SAM" id="Phobius"/>
    </source>
</evidence>
<feature type="transmembrane region" description="Helical" evidence="1">
    <location>
        <begin position="72"/>
        <end position="89"/>
    </location>
</feature>
<dbReference type="Proteomes" id="UP000016540">
    <property type="component" value="Unassembled WGS sequence"/>
</dbReference>
<proteinExistence type="predicted"/>
<evidence type="ECO:0000313" key="3">
    <source>
        <dbReference type="Proteomes" id="UP000016540"/>
    </source>
</evidence>
<name>R8B1R1_9GAMM</name>
<protein>
    <submittedName>
        <fullName evidence="2">Uncharacterized protein</fullName>
    </submittedName>
</protein>
<organism evidence="2 3">
    <name type="scientific">Marinobacter lipolyticus SM19</name>
    <dbReference type="NCBI Taxonomy" id="1318628"/>
    <lineage>
        <taxon>Bacteria</taxon>
        <taxon>Pseudomonadati</taxon>
        <taxon>Pseudomonadota</taxon>
        <taxon>Gammaproteobacteria</taxon>
        <taxon>Pseudomonadales</taxon>
        <taxon>Marinobacteraceae</taxon>
        <taxon>Marinobacter</taxon>
    </lineage>
</organism>
<comment type="caution">
    <text evidence="2">The sequence shown here is derived from an EMBL/GenBank/DDBJ whole genome shotgun (WGS) entry which is preliminary data.</text>
</comment>
<keyword evidence="1" id="KW-0812">Transmembrane</keyword>
<feature type="transmembrane region" description="Helical" evidence="1">
    <location>
        <begin position="37"/>
        <end position="60"/>
    </location>
</feature>
<dbReference type="HOGENOM" id="CLU_2316979_0_0_6"/>
<dbReference type="EMBL" id="ASAD01000010">
    <property type="protein sequence ID" value="EON92523.1"/>
    <property type="molecule type" value="Genomic_DNA"/>
</dbReference>
<accession>R8B1R1</accession>
<sequence>MVKVLLKVLAIGVGGLALLFPVIYLIIYFNISRDTLIGILGIGSLAVSLFIIVFGIALFFKASISKFSLLRSFLSTGYFVAGIGFWNLINAGWLNVTFI</sequence>
<reference evidence="2 3" key="1">
    <citation type="journal article" date="2013" name="Genome Announc.">
        <title>Draft Genome Sequence of the Moderately Halophilic Bacterium Marinobacter lipolyticus Strain SM19.</title>
        <authorList>
            <person name="Papke R.T."/>
            <person name="de la Haba R.R."/>
            <person name="Infante-Dominguez C."/>
            <person name="Perez D."/>
            <person name="Sanchez-Porro C."/>
            <person name="Lapierre P."/>
            <person name="Ventosa A."/>
        </authorList>
    </citation>
    <scope>NUCLEOTIDE SEQUENCE [LARGE SCALE GENOMIC DNA]</scope>
    <source>
        <strain evidence="2 3">SM19</strain>
    </source>
</reference>
<keyword evidence="1" id="KW-1133">Transmembrane helix</keyword>
<keyword evidence="1" id="KW-0472">Membrane</keyword>
<dbReference type="AlphaFoldDB" id="R8B1R1"/>
<feature type="transmembrane region" description="Helical" evidence="1">
    <location>
        <begin position="9"/>
        <end position="31"/>
    </location>
</feature>
<evidence type="ECO:0000313" key="2">
    <source>
        <dbReference type="EMBL" id="EON92523.1"/>
    </source>
</evidence>
<gene>
    <name evidence="2" type="ORF">MARLIPOL_07219</name>
</gene>